<evidence type="ECO:0000313" key="12">
    <source>
        <dbReference type="Proteomes" id="UP000054166"/>
    </source>
</evidence>
<feature type="transmembrane region" description="Helical" evidence="8">
    <location>
        <begin position="6"/>
        <end position="26"/>
    </location>
</feature>
<dbReference type="SUPFAM" id="SSF160240">
    <property type="entry name" value="Cation efflux protein cytoplasmic domain-like"/>
    <property type="match status" value="1"/>
</dbReference>
<dbReference type="AlphaFoldDB" id="A0A0C3G0G4"/>
<sequence length="319" mass="34926">MKNSTRLAAVLTISIAFFCTEIVVGFRTKSLALIADAFHYLNDIVAYLIAFLASHLQEKGYKPSGFTYALHRAELVGGFFNGIFLLALALSIFLQSIERFIIIEFVKDPLLMLIVGCVGLSLNLISATIAQYGGHRHEHGHNHTSIHAMHNHTRLPPPLNPHGNLGVLAVFIHVLGDAVNNVGVIVGALVMWKTHSPARFYADPAVSLAISLIIFAGAIPLTLKTGRILLEASPIHLNLDSITEDLLASHSVLSIHDLHVWQLSQNVIVASFHVEVPVGTTLNQWEKIEGSLRECMAAYGVSHLTNQMFVPRNDRFGAL</sequence>
<dbReference type="GO" id="GO:0005385">
    <property type="term" value="F:zinc ion transmembrane transporter activity"/>
    <property type="evidence" value="ECO:0007669"/>
    <property type="project" value="TreeGrafter"/>
</dbReference>
<gene>
    <name evidence="11" type="ORF">PILCRDRAFT_94955</name>
</gene>
<dbReference type="Proteomes" id="UP000054166">
    <property type="component" value="Unassembled WGS sequence"/>
</dbReference>
<reference evidence="11 12" key="1">
    <citation type="submission" date="2014-04" db="EMBL/GenBank/DDBJ databases">
        <authorList>
            <consortium name="DOE Joint Genome Institute"/>
            <person name="Kuo A."/>
            <person name="Tarkka M."/>
            <person name="Buscot F."/>
            <person name="Kohler A."/>
            <person name="Nagy L.G."/>
            <person name="Floudas D."/>
            <person name="Copeland A."/>
            <person name="Barry K.W."/>
            <person name="Cichocki N."/>
            <person name="Veneault-Fourrey C."/>
            <person name="LaButti K."/>
            <person name="Lindquist E.A."/>
            <person name="Lipzen A."/>
            <person name="Lundell T."/>
            <person name="Morin E."/>
            <person name="Murat C."/>
            <person name="Sun H."/>
            <person name="Tunlid A."/>
            <person name="Henrissat B."/>
            <person name="Grigoriev I.V."/>
            <person name="Hibbett D.S."/>
            <person name="Martin F."/>
            <person name="Nordberg H.P."/>
            <person name="Cantor M.N."/>
            <person name="Hua S.X."/>
        </authorList>
    </citation>
    <scope>NUCLEOTIDE SEQUENCE [LARGE SCALE GENOMIC DNA]</scope>
    <source>
        <strain evidence="11 12">F 1598</strain>
    </source>
</reference>
<dbReference type="GO" id="GO:0006882">
    <property type="term" value="P:intracellular zinc ion homeostasis"/>
    <property type="evidence" value="ECO:0007669"/>
    <property type="project" value="TreeGrafter"/>
</dbReference>
<evidence type="ECO:0000259" key="10">
    <source>
        <dbReference type="Pfam" id="PF16916"/>
    </source>
</evidence>
<keyword evidence="12" id="KW-1185">Reference proteome</keyword>
<dbReference type="InterPro" id="IPR027469">
    <property type="entry name" value="Cation_efflux_TMD_sf"/>
</dbReference>
<feature type="transmembrane region" description="Helical" evidence="8">
    <location>
        <begin position="204"/>
        <end position="223"/>
    </location>
</feature>
<evidence type="ECO:0000259" key="9">
    <source>
        <dbReference type="Pfam" id="PF01545"/>
    </source>
</evidence>
<dbReference type="InterPro" id="IPR002524">
    <property type="entry name" value="Cation_efflux"/>
</dbReference>
<dbReference type="PANTHER" id="PTHR45820:SF5">
    <property type="entry name" value="DIFFUSION FACILITATOR FAMILY METAL ION TRANSPORTER, PUTATIVE-RELATED"/>
    <property type="match status" value="1"/>
</dbReference>
<comment type="subcellular location">
    <subcellularLocation>
        <location evidence="1">Membrane</location>
        <topology evidence="1">Multi-pass membrane protein</topology>
    </subcellularLocation>
</comment>
<keyword evidence="5" id="KW-0862">Zinc</keyword>
<evidence type="ECO:0000313" key="11">
    <source>
        <dbReference type="EMBL" id="KIM89680.1"/>
    </source>
</evidence>
<dbReference type="InterPro" id="IPR036837">
    <property type="entry name" value="Cation_efflux_CTD_sf"/>
</dbReference>
<evidence type="ECO:0000256" key="4">
    <source>
        <dbReference type="ARBA" id="ARBA00022692"/>
    </source>
</evidence>
<evidence type="ECO:0000256" key="1">
    <source>
        <dbReference type="ARBA" id="ARBA00004141"/>
    </source>
</evidence>
<name>A0A0C3G0G4_PILCF</name>
<dbReference type="Pfam" id="PF01545">
    <property type="entry name" value="Cation_efflux"/>
    <property type="match status" value="1"/>
</dbReference>
<organism evidence="11 12">
    <name type="scientific">Piloderma croceum (strain F 1598)</name>
    <dbReference type="NCBI Taxonomy" id="765440"/>
    <lineage>
        <taxon>Eukaryota</taxon>
        <taxon>Fungi</taxon>
        <taxon>Dikarya</taxon>
        <taxon>Basidiomycota</taxon>
        <taxon>Agaricomycotina</taxon>
        <taxon>Agaricomycetes</taxon>
        <taxon>Agaricomycetidae</taxon>
        <taxon>Atheliales</taxon>
        <taxon>Atheliaceae</taxon>
        <taxon>Piloderma</taxon>
    </lineage>
</organism>
<dbReference type="HOGENOM" id="CLU_013430_4_0_1"/>
<keyword evidence="3" id="KW-0813">Transport</keyword>
<dbReference type="OrthoDB" id="9944568at2759"/>
<evidence type="ECO:0000256" key="5">
    <source>
        <dbReference type="ARBA" id="ARBA00022833"/>
    </source>
</evidence>
<evidence type="ECO:0000256" key="3">
    <source>
        <dbReference type="ARBA" id="ARBA00022448"/>
    </source>
</evidence>
<proteinExistence type="inferred from homology"/>
<accession>A0A0C3G0G4</accession>
<dbReference type="EMBL" id="KN832974">
    <property type="protein sequence ID" value="KIM89680.1"/>
    <property type="molecule type" value="Genomic_DNA"/>
</dbReference>
<comment type="similarity">
    <text evidence="2">Belongs to the cation diffusion facilitator (CDF) transporter (TC 2.A.4) family. SLC30A subfamily.</text>
</comment>
<evidence type="ECO:0008006" key="13">
    <source>
        <dbReference type="Google" id="ProtNLM"/>
    </source>
</evidence>
<evidence type="ECO:0000256" key="7">
    <source>
        <dbReference type="ARBA" id="ARBA00023136"/>
    </source>
</evidence>
<keyword evidence="4 8" id="KW-0812">Transmembrane</keyword>
<dbReference type="SUPFAM" id="SSF161111">
    <property type="entry name" value="Cation efflux protein transmembrane domain-like"/>
    <property type="match status" value="1"/>
</dbReference>
<feature type="transmembrane region" description="Helical" evidence="8">
    <location>
        <begin position="109"/>
        <end position="132"/>
    </location>
</feature>
<evidence type="ECO:0000256" key="8">
    <source>
        <dbReference type="SAM" id="Phobius"/>
    </source>
</evidence>
<feature type="domain" description="Cation efflux protein transmembrane" evidence="9">
    <location>
        <begin position="9"/>
        <end position="230"/>
    </location>
</feature>
<evidence type="ECO:0000256" key="6">
    <source>
        <dbReference type="ARBA" id="ARBA00022989"/>
    </source>
</evidence>
<reference evidence="12" key="2">
    <citation type="submission" date="2015-01" db="EMBL/GenBank/DDBJ databases">
        <title>Evolutionary Origins and Diversification of the Mycorrhizal Mutualists.</title>
        <authorList>
            <consortium name="DOE Joint Genome Institute"/>
            <consortium name="Mycorrhizal Genomics Consortium"/>
            <person name="Kohler A."/>
            <person name="Kuo A."/>
            <person name="Nagy L.G."/>
            <person name="Floudas D."/>
            <person name="Copeland A."/>
            <person name="Barry K.W."/>
            <person name="Cichocki N."/>
            <person name="Veneault-Fourrey C."/>
            <person name="LaButti K."/>
            <person name="Lindquist E.A."/>
            <person name="Lipzen A."/>
            <person name="Lundell T."/>
            <person name="Morin E."/>
            <person name="Murat C."/>
            <person name="Riley R."/>
            <person name="Ohm R."/>
            <person name="Sun H."/>
            <person name="Tunlid A."/>
            <person name="Henrissat B."/>
            <person name="Grigoriev I.V."/>
            <person name="Hibbett D.S."/>
            <person name="Martin F."/>
        </authorList>
    </citation>
    <scope>NUCLEOTIDE SEQUENCE [LARGE SCALE GENOMIC DNA]</scope>
    <source>
        <strain evidence="12">F 1598</strain>
    </source>
</reference>
<feature type="transmembrane region" description="Helical" evidence="8">
    <location>
        <begin position="76"/>
        <end position="97"/>
    </location>
</feature>
<dbReference type="Gene3D" id="1.20.1510.10">
    <property type="entry name" value="Cation efflux protein transmembrane domain"/>
    <property type="match status" value="1"/>
</dbReference>
<dbReference type="InParanoid" id="A0A0C3G0G4"/>
<dbReference type="GO" id="GO:0016020">
    <property type="term" value="C:membrane"/>
    <property type="evidence" value="ECO:0007669"/>
    <property type="project" value="UniProtKB-SubCell"/>
</dbReference>
<dbReference type="STRING" id="765440.A0A0C3G0G4"/>
<dbReference type="NCBIfam" id="TIGR01297">
    <property type="entry name" value="CDF"/>
    <property type="match status" value="1"/>
</dbReference>
<dbReference type="Pfam" id="PF16916">
    <property type="entry name" value="ZT_dimer"/>
    <property type="match status" value="1"/>
</dbReference>
<evidence type="ECO:0000256" key="2">
    <source>
        <dbReference type="ARBA" id="ARBA00008873"/>
    </source>
</evidence>
<dbReference type="InterPro" id="IPR058533">
    <property type="entry name" value="Cation_efflux_TM"/>
</dbReference>
<dbReference type="InterPro" id="IPR027470">
    <property type="entry name" value="Cation_efflux_CTD"/>
</dbReference>
<keyword evidence="6 8" id="KW-1133">Transmembrane helix</keyword>
<feature type="domain" description="Cation efflux protein cytoplasmic" evidence="10">
    <location>
        <begin position="238"/>
        <end position="292"/>
    </location>
</feature>
<keyword evidence="7 8" id="KW-0472">Membrane</keyword>
<protein>
    <recommendedName>
        <fullName evidence="13">Cation efflux protein cytoplasmic domain-containing protein</fullName>
    </recommendedName>
</protein>
<dbReference type="PANTHER" id="PTHR45820">
    <property type="entry name" value="FI23527P1"/>
    <property type="match status" value="1"/>
</dbReference>
<feature type="transmembrane region" description="Helical" evidence="8">
    <location>
        <begin position="165"/>
        <end position="192"/>
    </location>
</feature>